<keyword evidence="1" id="KW-0812">Transmembrane</keyword>
<keyword evidence="1" id="KW-1133">Transmembrane helix</keyword>
<sequence length="594" mass="70316">MRWSAIVIIALIPFMTIIIILFMRLNHRNNQYYNVIHGDLLSLVPLKIDLKNEIITFSERLEVLNRKKRISLFVFKSMMNRKTKVKIEIFIQDLLVNKVPFEPCHFSVSFQLGSKVIVYDLSIDYFDNNNKVLYGQMQSNIRYNRFAISQAIILQQNELTVVKSVFVQTILDNFSQKKYNKKINSQFEYMILIKIKNYLALENILTVNNIERMELLISYYSKITLGLDNTIICKYYDGEFLIYSRNKKINLYRFQKKINSYIKRNLVEKSSYLQIQSQILCVYASVKTDASNVYILYNKIIDKNQLEVVQSRDLIEIKLKTNDILNYPDYNHYSLLQSEQMEKLLSVSIRPVYKSDNSNEPNCYYAWWNFVKNSYYVSFIVLMRNIQDSGLWWKVNEPLFIQTFEKFAKLKQEKNLILPVSLIELQDKTILTKLIAFVNKRKNLFENCDLIFDFQDIGEINSWNKYDSIIKTIRSNKIKISFTHDLRHIDNFKLINHFKPDYVVLTSNLLEQVTFSFSKYIDVIICLHYLRILGIKNILARGIINVPEIIVLKGLKVDYLLGKVLESEQANKVLDALNYPNYWKWHKSQSTKGE</sequence>
<proteinExistence type="predicted"/>
<accession>A0ABM8BS63</accession>
<dbReference type="Proteomes" id="UP001163387">
    <property type="component" value="Chromosome"/>
</dbReference>
<evidence type="ECO:0000313" key="2">
    <source>
        <dbReference type="EMBL" id="BDT02679.1"/>
    </source>
</evidence>
<evidence type="ECO:0008006" key="4">
    <source>
        <dbReference type="Google" id="ProtNLM"/>
    </source>
</evidence>
<evidence type="ECO:0000256" key="1">
    <source>
        <dbReference type="SAM" id="Phobius"/>
    </source>
</evidence>
<dbReference type="RefSeq" id="WP_281748954.1">
    <property type="nucleotide sequence ID" value="NZ_AP026933.1"/>
</dbReference>
<protein>
    <recommendedName>
        <fullName evidence="4">EAL domain-containing protein</fullName>
    </recommendedName>
</protein>
<gene>
    <name evidence="2" type="ORF">SHM_03250</name>
</gene>
<dbReference type="SUPFAM" id="SSF141868">
    <property type="entry name" value="EAL domain-like"/>
    <property type="match status" value="1"/>
</dbReference>
<feature type="transmembrane region" description="Helical" evidence="1">
    <location>
        <begin position="6"/>
        <end position="23"/>
    </location>
</feature>
<organism evidence="2 3">
    <name type="scientific">Spiroplasma ixodetis</name>
    <dbReference type="NCBI Taxonomy" id="2141"/>
    <lineage>
        <taxon>Bacteria</taxon>
        <taxon>Bacillati</taxon>
        <taxon>Mycoplasmatota</taxon>
        <taxon>Mollicutes</taxon>
        <taxon>Entomoplasmatales</taxon>
        <taxon>Spiroplasmataceae</taxon>
        <taxon>Spiroplasma</taxon>
    </lineage>
</organism>
<name>A0ABM8BS63_9MOLU</name>
<evidence type="ECO:0000313" key="3">
    <source>
        <dbReference type="Proteomes" id="UP001163387"/>
    </source>
</evidence>
<dbReference type="InterPro" id="IPR035919">
    <property type="entry name" value="EAL_sf"/>
</dbReference>
<reference evidence="2 3" key="1">
    <citation type="journal article" date="2022" name="Front. Microbiol.">
        <title>Male-killing mechanisms vary between Spiroplasma species.</title>
        <authorList>
            <person name="Arai H."/>
            <person name="Inoue M."/>
            <person name="Kageyama D."/>
        </authorList>
    </citation>
    <scope>NUCLEOTIDE SEQUENCE [LARGE SCALE GENOMIC DNA]</scope>
    <source>
        <strain evidence="3">sHm</strain>
    </source>
</reference>
<dbReference type="Gene3D" id="3.20.20.450">
    <property type="entry name" value="EAL domain"/>
    <property type="match status" value="1"/>
</dbReference>
<keyword evidence="3" id="KW-1185">Reference proteome</keyword>
<dbReference type="EMBL" id="AP026933">
    <property type="protein sequence ID" value="BDT02679.1"/>
    <property type="molecule type" value="Genomic_DNA"/>
</dbReference>
<keyword evidence="1" id="KW-0472">Membrane</keyword>